<organism evidence="1 2">
    <name type="scientific">Skermanella cutis</name>
    <dbReference type="NCBI Taxonomy" id="2775420"/>
    <lineage>
        <taxon>Bacteria</taxon>
        <taxon>Pseudomonadati</taxon>
        <taxon>Pseudomonadota</taxon>
        <taxon>Alphaproteobacteria</taxon>
        <taxon>Rhodospirillales</taxon>
        <taxon>Azospirillaceae</taxon>
        <taxon>Skermanella</taxon>
    </lineage>
</organism>
<protein>
    <submittedName>
        <fullName evidence="1">IS1 family transposase</fullName>
    </submittedName>
</protein>
<reference evidence="1" key="1">
    <citation type="submission" date="2021-02" db="EMBL/GenBank/DDBJ databases">
        <title>Skermanella TT6 skin isolate.</title>
        <authorList>
            <person name="Lee K."/>
            <person name="Ganzorig M."/>
        </authorList>
    </citation>
    <scope>NUCLEOTIDE SEQUENCE</scope>
    <source>
        <strain evidence="1">TT6</strain>
    </source>
</reference>
<dbReference type="EMBL" id="CP067421">
    <property type="protein sequence ID" value="QQP92759.1"/>
    <property type="molecule type" value="Genomic_DNA"/>
</dbReference>
<geneLocation type="plasmid" evidence="1 2">
    <name>pTT6-1</name>
</geneLocation>
<keyword evidence="2" id="KW-1185">Reference proteome</keyword>
<dbReference type="Proteomes" id="UP000595197">
    <property type="component" value="Plasmid pTT6-1"/>
</dbReference>
<accession>A0ABX7BEC6</accession>
<sequence>MNCPHCHSSSTTERQGRTVHGFRRFRCRECGRRFNERTGTALNRVQVPTDIVFLVVFWRLRYKLSLRDLAEMFLIVKGG</sequence>
<evidence type="ECO:0000313" key="2">
    <source>
        <dbReference type="Proteomes" id="UP000595197"/>
    </source>
</evidence>
<proteinExistence type="predicted"/>
<evidence type="ECO:0000313" key="1">
    <source>
        <dbReference type="EMBL" id="QQP92759.1"/>
    </source>
</evidence>
<name>A0ABX7BEC6_9PROT</name>
<gene>
    <name evidence="1" type="ORF">IGS68_30350</name>
</gene>
<keyword evidence="1" id="KW-0614">Plasmid</keyword>